<evidence type="ECO:0000313" key="2">
    <source>
        <dbReference type="Proteomes" id="UP000076595"/>
    </source>
</evidence>
<dbReference type="Proteomes" id="UP000076595">
    <property type="component" value="Chromosome"/>
</dbReference>
<reference evidence="1 2" key="1">
    <citation type="submission" date="2015-03" db="EMBL/GenBank/DDBJ databases">
        <title>Genome study of Acetobacter sp. SLV-7.</title>
        <authorList>
            <person name="Cho G.Y."/>
            <person name="Jeon C.O."/>
        </authorList>
    </citation>
    <scope>NUCLEOTIDE SEQUENCE [LARGE SCALE GENOMIC DNA]</scope>
    <source>
        <strain evidence="1 2">SLV-7</strain>
    </source>
</reference>
<protein>
    <recommendedName>
        <fullName evidence="3">RiboL-PSP-HEPN domain-containing protein</fullName>
    </recommendedName>
</protein>
<proteinExistence type="predicted"/>
<gene>
    <name evidence="1" type="ORF">WG31_10515</name>
</gene>
<dbReference type="EMBL" id="CP011120">
    <property type="protein sequence ID" value="ANA14373.1"/>
    <property type="molecule type" value="Genomic_DNA"/>
</dbReference>
<name>A0ABM6ALD4_9PROT</name>
<organism evidence="1 2">
    <name type="scientific">Acetobacter oryzifermentans</name>
    <dbReference type="NCBI Taxonomy" id="1633874"/>
    <lineage>
        <taxon>Bacteria</taxon>
        <taxon>Pseudomonadati</taxon>
        <taxon>Pseudomonadota</taxon>
        <taxon>Alphaproteobacteria</taxon>
        <taxon>Acetobacterales</taxon>
        <taxon>Acetobacteraceae</taxon>
        <taxon>Acetobacter</taxon>
    </lineage>
</organism>
<evidence type="ECO:0000313" key="1">
    <source>
        <dbReference type="EMBL" id="ANA14373.1"/>
    </source>
</evidence>
<sequence>MDELEVSSPNFNVERMTDGDLVEEHNVCCPVCDTDYEVETVNGLWGITANIDGNDINIDLEPDYDDYEDYLLSYEPANNVVGAFEKSETELLDLLTNSNATPTSVLNRMIYSQLIATMEAYLSDKILMLSTEHDAIKRRLIEKADFIRDKTLKVTDLLLDPEKAEKTFKLGLQKLLYHDLERVEKLYNVALAEPFWPANPDVKIELEKAVLIRHDCVHRNGADITGRIHSFDESVIGTLAKHITDLVEHIEDKAECSIQKIKMAATAQTLSAQN</sequence>
<keyword evidence="2" id="KW-1185">Reference proteome</keyword>
<evidence type="ECO:0008006" key="3">
    <source>
        <dbReference type="Google" id="ProtNLM"/>
    </source>
</evidence>
<accession>A0ABM6ALD4</accession>